<accession>A0A1L9T559</accession>
<sequence length="323" mass="37379">MSVGDNPNYIPIWGQLPVEQFLIRNWDSSSPESADSQRKLLVEKYMQLDSIPKEWDPAEHGMYPERQPKRIPTEDEIDNILRLWRSDDMRRRAWQIWCGANSEAPVMLRTHYGGSSTPAEGSNDDSQHSDDDAKMVEFAECSELYAMGADWSVLNDANLFNLGADWKQVFYILPEIAGCKRDYERTVDPERLDRKFAGLETALEGAKSEHPDWKQDWNLLLEGNFVARRLLFTATISWIWIVDKETFETEQLLVVYFDRNQNVTVQGRMEFDQGYLDELTLNWYEGAPPGTVIEEGSVGDTYRLDTESGRRFFRLTDSDLPPK</sequence>
<dbReference type="AlphaFoldDB" id="A0A1L9T559"/>
<feature type="region of interest" description="Disordered" evidence="1">
    <location>
        <begin position="109"/>
        <end position="131"/>
    </location>
</feature>
<proteinExistence type="predicted"/>
<protein>
    <submittedName>
        <fullName evidence="2">Uncharacterized protein</fullName>
    </submittedName>
</protein>
<evidence type="ECO:0000313" key="3">
    <source>
        <dbReference type="Proteomes" id="UP000184356"/>
    </source>
</evidence>
<dbReference type="RefSeq" id="XP_040698229.1">
    <property type="nucleotide sequence ID" value="XM_040842859.1"/>
</dbReference>
<gene>
    <name evidence="2" type="ORF">ASPSYDRAFT_159872</name>
</gene>
<evidence type="ECO:0000256" key="1">
    <source>
        <dbReference type="SAM" id="MobiDB-lite"/>
    </source>
</evidence>
<dbReference type="GeneID" id="63758932"/>
<name>A0A1L9T559_9EURO</name>
<dbReference type="VEuPathDB" id="FungiDB:ASPSYDRAFT_159872"/>
<organism evidence="2 3">
    <name type="scientific">Aspergillus sydowii CBS 593.65</name>
    <dbReference type="NCBI Taxonomy" id="1036612"/>
    <lineage>
        <taxon>Eukaryota</taxon>
        <taxon>Fungi</taxon>
        <taxon>Dikarya</taxon>
        <taxon>Ascomycota</taxon>
        <taxon>Pezizomycotina</taxon>
        <taxon>Eurotiomycetes</taxon>
        <taxon>Eurotiomycetidae</taxon>
        <taxon>Eurotiales</taxon>
        <taxon>Aspergillaceae</taxon>
        <taxon>Aspergillus</taxon>
        <taxon>Aspergillus subgen. Nidulantes</taxon>
    </lineage>
</organism>
<dbReference type="STRING" id="1036612.A0A1L9T559"/>
<dbReference type="Proteomes" id="UP000184356">
    <property type="component" value="Unassembled WGS sequence"/>
</dbReference>
<keyword evidence="3" id="KW-1185">Reference proteome</keyword>
<dbReference type="EMBL" id="KV878594">
    <property type="protein sequence ID" value="OJJ54423.1"/>
    <property type="molecule type" value="Genomic_DNA"/>
</dbReference>
<dbReference type="OrthoDB" id="4364812at2759"/>
<evidence type="ECO:0000313" key="2">
    <source>
        <dbReference type="EMBL" id="OJJ54423.1"/>
    </source>
</evidence>
<reference evidence="3" key="1">
    <citation type="journal article" date="2017" name="Genome Biol.">
        <title>Comparative genomics reveals high biological diversity and specific adaptations in the industrially and medically important fungal genus Aspergillus.</title>
        <authorList>
            <person name="de Vries R.P."/>
            <person name="Riley R."/>
            <person name="Wiebenga A."/>
            <person name="Aguilar-Osorio G."/>
            <person name="Amillis S."/>
            <person name="Uchima C.A."/>
            <person name="Anderluh G."/>
            <person name="Asadollahi M."/>
            <person name="Askin M."/>
            <person name="Barry K."/>
            <person name="Battaglia E."/>
            <person name="Bayram O."/>
            <person name="Benocci T."/>
            <person name="Braus-Stromeyer S.A."/>
            <person name="Caldana C."/>
            <person name="Canovas D."/>
            <person name="Cerqueira G.C."/>
            <person name="Chen F."/>
            <person name="Chen W."/>
            <person name="Choi C."/>
            <person name="Clum A."/>
            <person name="Dos Santos R.A."/>
            <person name="Damasio A.R."/>
            <person name="Diallinas G."/>
            <person name="Emri T."/>
            <person name="Fekete E."/>
            <person name="Flipphi M."/>
            <person name="Freyberg S."/>
            <person name="Gallo A."/>
            <person name="Gournas C."/>
            <person name="Habgood R."/>
            <person name="Hainaut M."/>
            <person name="Harispe M.L."/>
            <person name="Henrissat B."/>
            <person name="Hilden K.S."/>
            <person name="Hope R."/>
            <person name="Hossain A."/>
            <person name="Karabika E."/>
            <person name="Karaffa L."/>
            <person name="Karanyi Z."/>
            <person name="Krasevec N."/>
            <person name="Kuo A."/>
            <person name="Kusch H."/>
            <person name="LaButti K."/>
            <person name="Lagendijk E.L."/>
            <person name="Lapidus A."/>
            <person name="Levasseur A."/>
            <person name="Lindquist E."/>
            <person name="Lipzen A."/>
            <person name="Logrieco A.F."/>
            <person name="MacCabe A."/>
            <person name="Maekelae M.R."/>
            <person name="Malavazi I."/>
            <person name="Melin P."/>
            <person name="Meyer V."/>
            <person name="Mielnichuk N."/>
            <person name="Miskei M."/>
            <person name="Molnar A.P."/>
            <person name="Mule G."/>
            <person name="Ngan C.Y."/>
            <person name="Orejas M."/>
            <person name="Orosz E."/>
            <person name="Ouedraogo J.P."/>
            <person name="Overkamp K.M."/>
            <person name="Park H.-S."/>
            <person name="Perrone G."/>
            <person name="Piumi F."/>
            <person name="Punt P.J."/>
            <person name="Ram A.F."/>
            <person name="Ramon A."/>
            <person name="Rauscher S."/>
            <person name="Record E."/>
            <person name="Riano-Pachon D.M."/>
            <person name="Robert V."/>
            <person name="Roehrig J."/>
            <person name="Ruller R."/>
            <person name="Salamov A."/>
            <person name="Salih N.S."/>
            <person name="Samson R.A."/>
            <person name="Sandor E."/>
            <person name="Sanguinetti M."/>
            <person name="Schuetze T."/>
            <person name="Sepcic K."/>
            <person name="Shelest E."/>
            <person name="Sherlock G."/>
            <person name="Sophianopoulou V."/>
            <person name="Squina F.M."/>
            <person name="Sun H."/>
            <person name="Susca A."/>
            <person name="Todd R.B."/>
            <person name="Tsang A."/>
            <person name="Unkles S.E."/>
            <person name="van de Wiele N."/>
            <person name="van Rossen-Uffink D."/>
            <person name="Oliveira J.V."/>
            <person name="Vesth T.C."/>
            <person name="Visser J."/>
            <person name="Yu J.-H."/>
            <person name="Zhou M."/>
            <person name="Andersen M.R."/>
            <person name="Archer D.B."/>
            <person name="Baker S.E."/>
            <person name="Benoit I."/>
            <person name="Brakhage A.A."/>
            <person name="Braus G.H."/>
            <person name="Fischer R."/>
            <person name="Frisvad J.C."/>
            <person name="Goldman G.H."/>
            <person name="Houbraken J."/>
            <person name="Oakley B."/>
            <person name="Pocsi I."/>
            <person name="Scazzocchio C."/>
            <person name="Seiboth B."/>
            <person name="vanKuyk P.A."/>
            <person name="Wortman J."/>
            <person name="Dyer P.S."/>
            <person name="Grigoriev I.V."/>
        </authorList>
    </citation>
    <scope>NUCLEOTIDE SEQUENCE [LARGE SCALE GENOMIC DNA]</scope>
    <source>
        <strain evidence="3">CBS 593.65</strain>
    </source>
</reference>